<feature type="domain" description="Glycosyl hydrolase 94 supersandwich" evidence="5">
    <location>
        <begin position="1561"/>
        <end position="1838"/>
    </location>
</feature>
<keyword evidence="4" id="KW-0472">Membrane</keyword>
<evidence type="ECO:0000313" key="8">
    <source>
        <dbReference type="EMBL" id="MBM7613497.1"/>
    </source>
</evidence>
<feature type="transmembrane region" description="Helical" evidence="4">
    <location>
        <begin position="380"/>
        <end position="402"/>
    </location>
</feature>
<dbReference type="Gene3D" id="2.60.420.10">
    <property type="entry name" value="Maltose phosphorylase, domain 3"/>
    <property type="match status" value="1"/>
</dbReference>
<comment type="caution">
    <text evidence="8">The sequence shown here is derived from an EMBL/GenBank/DDBJ whole genome shotgun (WGS) entry which is preliminary data.</text>
</comment>
<sequence>MISIFNDYLNRKNIKIEEFNDVVLNREELENKARGLAKSHRVSKKEKSAKSLLYRLDHHYSKISAVYQEVYLNNQNEEVTPPAQWLLDNFYKIEEQVKDIRQNILRERFMKLKVLDGGFLKGVPRVYAIALKLVSYTDGSLDEATLVRFINAYQKQQVLTIAEVWSLSLMIRIALIEKIRIVCEGIHRTEIAWQQASELMQKKPEEIAPYIEDELEKCSSINGLLVERLLRLLRRQDQEGATIINAIEEGLKKYHLNIKELTEDVHHQQATSKITIGNCIISLNLVATIDWNDIFEDMSGVEAILCQDPAGIYEKMDFESRDHYRQQVEKLAKEQQIPEEKVAKDAINRAKKFSGEDLNDSEGHVGHYLLKRERKHLSDYLIPIVFITFVIVGLLVGYSYSYTGRMEILQTLLIIFVVLIPASEIAITFTNRIFTKRYPPDFIPRIEYREGVPEEATTLVVIPTLVPNKERVKELLELLEVYYLANREKNIYFSLAGDFKDSIEQTDSADQEIIDFAFKEVKKLNEKYASNEHLFYYLHRHRQFSETQGKWMGWERKRGALEELNRLLAGDQNTSYSYVSGKFPKGKEIKYVITLDADTYLPMNTAKKLIGMMEHPLNRPVINQHKGIVEKGYGLIQPRIDVSVEGANQSFFTKVFAGQAGIDPYTTASSEVYQDLFGEGIFTGKGIYNLKVVNEVLGHKLPENAILSHDLLEGSYLRTALVSDVQLIDGYPAKYSSFMMRLHRWVRGDWQLIKWLSASTPINALSKWKIFDNLRRSLVSTSQLLVLILGLSLFQGSPLVWVGFGLLSIFIPLILSTVDYIKLKYFTGPRQGMSGNFALGMKSTFYMTMLSLAFLPYQAYMMMDAILRTLHRVFISRKNLLEWVTVADSEKKLRNDASSYIRRMVAVFPVVGVTVLLILLIRPFNIIYGIPLLLLWLISPWIAFRVSHPEVNKMEILEESDLQELRRLARKTWAFYEDLVTEEENYLPPDNIQMYPPKGVAHRTSPTNIGFYLLAVISARDFGYITTGDMVKRTRNTIDTIKKLESWRGHLYNWYDTRSLEVLRPHYVSTVDSGNFVSYLITLKEGLKEYQGRRIIDREMIAGIKDTLIVTDCSSNPKAILLDNLLQQGELSINDYFQVIDEFNSMDWDIEDEEARMEGQIKGLVKEIETYLPILTFLRREPKLMETLDKQKENANGNKLKENTLQFIEALKKIPSPKDLEVIYEKLEENLGKISLKVATAEDRNILELFREKVAVAKGNTSALINDINQLQIEIEELVERSKFQHLYDSKRHLFSIGFQGEEEKLTNSYYDLLASEMRITSYLAIVRREVPQKHWFKLGRALSVVDYQRGLVSWTGTMFEYFMPYLNMKNYENTLLDETYHTVVNAQRIYGEKRNIPWGVSESGYYAFDTMLNYQYKAFGLPDLGLKRGLIEETVISPYSTMLALPIDPRATMGNIHKLIIEGVEGKYGFYEAVDYTAERLPKNKNKEVVQSFMAHHLGMSFVSINNYFHDFIIQKRFHRDPIIRSGELLLQEKMPLRAIVTKEYKERLEERKVTETPLENVVRRYGIPEELPPKVHVLSNGSYDLLLTDGGNGYSKIKDIQITRWREDVLSEGYGTYIFLHNVSNGDTWSATYEPLKKEPDGYQVVFSQDKGKYIRNDENIETVTEVFVSPEDPVEIRKMEITNHGTETVTLQVTSYFETVMTNQSADVAHPAFSNLFVRTELLTDYDSLLASRRPRAHGQTPQWIFHGVLVEGEVVGGLQYETNRGNFIGRGRAISNPLALEHPLKNTTGIAIDPIMSLRRTVRIPSGKTAYITFTTGIEGSKEGVTELVRKYHDSNVINRALDLALTRSQVESTFFNFKPKEIKVFQEMLSQLLFISPLRRKYGELLMENKKGQSGLWAYGISGDLPLLLVTIKRMEDVDIAKETIRAHEYWRSKGITIDLVILNEDESNYLQPLQQALRDIIFSSPSRYLENQRGGIFIKDANVMHHEDRILLYTVARMIVAGEKGTLTKQLQMPMKEKQYPQEKVFHEKKLKFHSKDIPIDVNFFNGYGGFDKDGKEYVIKLKGDLQTPAPWTNVVANENFGFIVTEAGSGFTWAENSRENKITPWSNDPVSDPTGEIIYLRDEDNGEVWNITPLPKRREHSYVIHHGLGYSTFLNHSEGLEQQLTMFVPKDDPVKVNFVTIKNTSGEKRRLSLTYYVNPVMGVSDEMTRQYMVTEINNETGGLLVRNPYQTDFPDRISFVDTSEVIFSYTGDRQEFIGLGGSLKEPAALKREGLSRETGAGLDACLVLQCHIELEANEEKQLVFLLGQEKETSKVNELAKKYRDVNTCREALEEVKNYWRGLFNKIQVKTPDTSMDLMLNAWLLYQTISCRLWARSAFYQSGGAYGYRDQLQDAMNMLDSDPDLVRKQILIHCEHQFIEGDVQHWWHPGAGEKGIRTRFSDDLLWLPYATAEYYQHTQDEALLHEVRHFLEEEPLREGEDERYGIPKISEEKSSVYDHCCRAIEQSLKYGVHGIPLMGSGDWNDGMSTVGNQGKGESIWLGWFLHRILKKFSQICYLLKDEERGDRYLKVADEIVANIDEHAWDGEWYIRAFYDDGSPLGSSENTECMIDSLGQSWSIISREEENERSRVAMKAVEDYLIKKDEGLILLFTPPFDESDQEPGYIKGYVPGVRENGGQYTHAASWVVKGFAQLKDGDKAWQLYNMINPINHTRTDLECATYKVEPYVMAADVYAVAPHVGRGGWTWYTGVAGWMYSVGLQDILGIKKRGNKLFIVPCIPRDWTCFEVNYNHNNTQYHIAVKNPFGVTHGIRRIMLDGGNIKEDYINLVEDGKSHWVEVILGEKE</sequence>
<dbReference type="Gene3D" id="1.50.10.140">
    <property type="match status" value="2"/>
</dbReference>
<dbReference type="CDD" id="cd11756">
    <property type="entry name" value="GH94N_ChvB_NdvB_1_like"/>
    <property type="match status" value="1"/>
</dbReference>
<dbReference type="InterPro" id="IPR037018">
    <property type="entry name" value="GH65_N"/>
</dbReference>
<name>A0ABS2NKQ7_9FIRM</name>
<dbReference type="Pfam" id="PF06165">
    <property type="entry name" value="GH94_b-supersand"/>
    <property type="match status" value="2"/>
</dbReference>
<dbReference type="InterPro" id="IPR008928">
    <property type="entry name" value="6-hairpin_glycosidase_sf"/>
</dbReference>
<dbReference type="CDD" id="cd11753">
    <property type="entry name" value="GH94N_ChvB_NdvB_2_like"/>
    <property type="match status" value="1"/>
</dbReference>
<feature type="transmembrane region" description="Helical" evidence="4">
    <location>
        <begin position="408"/>
        <end position="429"/>
    </location>
</feature>
<dbReference type="EMBL" id="JAFBEE010000001">
    <property type="protein sequence ID" value="MBM7613497.1"/>
    <property type="molecule type" value="Genomic_DNA"/>
</dbReference>
<keyword evidence="9" id="KW-1185">Reference proteome</keyword>
<dbReference type="InterPro" id="IPR010383">
    <property type="entry name" value="Glyco_hydrolase_94_b-supersand"/>
</dbReference>
<keyword evidence="4" id="KW-0812">Transmembrane</keyword>
<dbReference type="InterPro" id="IPR011013">
    <property type="entry name" value="Gal_mutarotase_sf_dom"/>
</dbReference>
<feature type="transmembrane region" description="Helical" evidence="4">
    <location>
        <begin position="800"/>
        <end position="823"/>
    </location>
</feature>
<organism evidence="8 9">
    <name type="scientific">Alkaliphilus hydrothermalis</name>
    <dbReference type="NCBI Taxonomy" id="1482730"/>
    <lineage>
        <taxon>Bacteria</taxon>
        <taxon>Bacillati</taxon>
        <taxon>Bacillota</taxon>
        <taxon>Clostridia</taxon>
        <taxon>Peptostreptococcales</taxon>
        <taxon>Natronincolaceae</taxon>
        <taxon>Alkaliphilus</taxon>
    </lineage>
</organism>
<dbReference type="Pfam" id="PF17167">
    <property type="entry name" value="Glyco_hydro_94"/>
    <property type="match status" value="1"/>
</dbReference>
<dbReference type="PANTHER" id="PTHR37469:SF2">
    <property type="entry name" value="CELLOBIONIC ACID PHOSPHORYLASE"/>
    <property type="match status" value="1"/>
</dbReference>
<evidence type="ECO:0000259" key="5">
    <source>
        <dbReference type="Pfam" id="PF06165"/>
    </source>
</evidence>
<feature type="domain" description="Glycosyl hydrolase 94 supersandwich" evidence="5">
    <location>
        <begin position="2062"/>
        <end position="2331"/>
    </location>
</feature>
<dbReference type="SMART" id="SM01068">
    <property type="entry name" value="CBM_X"/>
    <property type="match status" value="2"/>
</dbReference>
<evidence type="ECO:0000259" key="6">
    <source>
        <dbReference type="Pfam" id="PF10091"/>
    </source>
</evidence>
<evidence type="ECO:0000256" key="1">
    <source>
        <dbReference type="ARBA" id="ARBA00022676"/>
    </source>
</evidence>
<dbReference type="InterPro" id="IPR033432">
    <property type="entry name" value="GH94_catalytic"/>
</dbReference>
<gene>
    <name evidence="8" type="ORF">JOC73_000005</name>
</gene>
<protein>
    <submittedName>
        <fullName evidence="8">Cellobiose phosphorylase</fullName>
    </submittedName>
</protein>
<dbReference type="InterPro" id="IPR037820">
    <property type="entry name" value="GH94N_NdvB"/>
</dbReference>
<keyword evidence="4" id="KW-1133">Transmembrane helix</keyword>
<dbReference type="SUPFAM" id="SSF48208">
    <property type="entry name" value="Six-hairpin glycosidases"/>
    <property type="match status" value="1"/>
</dbReference>
<dbReference type="InterPro" id="IPR052047">
    <property type="entry name" value="GH94_Enzymes"/>
</dbReference>
<dbReference type="Proteomes" id="UP001314796">
    <property type="component" value="Unassembled WGS sequence"/>
</dbReference>
<evidence type="ECO:0000259" key="7">
    <source>
        <dbReference type="Pfam" id="PF17167"/>
    </source>
</evidence>
<reference evidence="8 9" key="1">
    <citation type="submission" date="2021-01" db="EMBL/GenBank/DDBJ databases">
        <title>Genomic Encyclopedia of Type Strains, Phase IV (KMG-IV): sequencing the most valuable type-strain genomes for metagenomic binning, comparative biology and taxonomic classification.</title>
        <authorList>
            <person name="Goeker M."/>
        </authorList>
    </citation>
    <scope>NUCLEOTIDE SEQUENCE [LARGE SCALE GENOMIC DNA]</scope>
    <source>
        <strain evidence="8 9">DSM 25890</strain>
    </source>
</reference>
<dbReference type="Gene3D" id="1.50.10.10">
    <property type="match status" value="1"/>
</dbReference>
<accession>A0ABS2NKQ7</accession>
<keyword evidence="3" id="KW-0175">Coiled coil</keyword>
<evidence type="ECO:0000256" key="3">
    <source>
        <dbReference type="SAM" id="Coils"/>
    </source>
</evidence>
<evidence type="ECO:0000313" key="9">
    <source>
        <dbReference type="Proteomes" id="UP001314796"/>
    </source>
</evidence>
<feature type="transmembrane region" description="Helical" evidence="4">
    <location>
        <begin position="926"/>
        <end position="944"/>
    </location>
</feature>
<dbReference type="InterPro" id="IPR012341">
    <property type="entry name" value="6hp_glycosidase-like_sf"/>
</dbReference>
<evidence type="ECO:0000256" key="4">
    <source>
        <dbReference type="SAM" id="Phobius"/>
    </source>
</evidence>
<proteinExistence type="predicted"/>
<dbReference type="Pfam" id="PF10091">
    <property type="entry name" value="Glycoamylase"/>
    <property type="match status" value="1"/>
</dbReference>
<feature type="domain" description="Glycoamylase-like" evidence="6">
    <location>
        <begin position="1310"/>
        <end position="1521"/>
    </location>
</feature>
<feature type="transmembrane region" description="Helical" evidence="4">
    <location>
        <begin position="844"/>
        <end position="863"/>
    </location>
</feature>
<keyword evidence="2" id="KW-0808">Transferase</keyword>
<dbReference type="PANTHER" id="PTHR37469">
    <property type="entry name" value="CELLOBIONIC ACID PHOSPHORYLASE-RELATED"/>
    <property type="match status" value="1"/>
</dbReference>
<keyword evidence="1" id="KW-0328">Glycosyltransferase</keyword>
<feature type="coiled-coil region" evidence="3">
    <location>
        <begin position="1224"/>
        <end position="1281"/>
    </location>
</feature>
<dbReference type="Gene3D" id="2.70.98.40">
    <property type="entry name" value="Glycoside hydrolase, family 65, N-terminal domain"/>
    <property type="match status" value="2"/>
</dbReference>
<dbReference type="SUPFAM" id="SSF74650">
    <property type="entry name" value="Galactose mutarotase-like"/>
    <property type="match status" value="2"/>
</dbReference>
<dbReference type="InterPro" id="IPR037824">
    <property type="entry name" value="GH94N_2_NdvB"/>
</dbReference>
<dbReference type="InterPro" id="IPR019282">
    <property type="entry name" value="Glycoamylase-like_cons_dom"/>
</dbReference>
<evidence type="ECO:0000256" key="2">
    <source>
        <dbReference type="ARBA" id="ARBA00022679"/>
    </source>
</evidence>
<feature type="domain" description="Glycosyl hydrolase 94 catalytic" evidence="7">
    <location>
        <begin position="2345"/>
        <end position="2770"/>
    </location>
</feature>
<feature type="transmembrane region" description="Helical" evidence="4">
    <location>
        <begin position="900"/>
        <end position="919"/>
    </location>
</feature>